<sequence>MPFELSYRQTWLHKINPSFKFLLVIALFIYLIFVDNPNLMVNYAIGSVGLYFFFTGHPWKRLLLIALPFLLVFVTSSTSMIFFGEGEETLFNWGLVHITKESLFRGLHLGIRGMVFAILGVVFSLTTRPVLLFYSLMQQLKLKPKYAYSFMAAIRLLPIMLEELQTLRHALKVRGAVGGKGIRGFYEKIKAFAIPMLSQSIRRAHRIAIAMEAKRFLNVNNRTNYYQIGFSKFDVLLLLYFIGVGVLAQFASVNFPYFGIEDVRVIG</sequence>
<dbReference type="Proteomes" id="UP001145069">
    <property type="component" value="Unassembled WGS sequence"/>
</dbReference>
<evidence type="ECO:0000256" key="2">
    <source>
        <dbReference type="ARBA" id="ARBA00022475"/>
    </source>
</evidence>
<dbReference type="GO" id="GO:0005886">
    <property type="term" value="C:plasma membrane"/>
    <property type="evidence" value="ECO:0007669"/>
    <property type="project" value="UniProtKB-ARBA"/>
</dbReference>
<comment type="caution">
    <text evidence="7">The sequence shown here is derived from an EMBL/GenBank/DDBJ whole genome shotgun (WGS) entry which is preliminary data.</text>
</comment>
<keyword evidence="3 6" id="KW-0812">Transmembrane</keyword>
<feature type="transmembrane region" description="Helical" evidence="6">
    <location>
        <begin position="12"/>
        <end position="33"/>
    </location>
</feature>
<feature type="transmembrane region" description="Helical" evidence="6">
    <location>
        <begin position="114"/>
        <end position="136"/>
    </location>
</feature>
<gene>
    <name evidence="7" type="ORF">NC799_14285</name>
</gene>
<proteinExistence type="predicted"/>
<evidence type="ECO:0000256" key="3">
    <source>
        <dbReference type="ARBA" id="ARBA00022692"/>
    </source>
</evidence>
<protein>
    <submittedName>
        <fullName evidence="7">Energy-coupling factor transporter transmembrane protein EcfT</fullName>
    </submittedName>
</protein>
<keyword evidence="2" id="KW-1003">Cell membrane</keyword>
<dbReference type="RefSeq" id="WP_272447118.1">
    <property type="nucleotide sequence ID" value="NZ_JAMQKC010000018.1"/>
</dbReference>
<dbReference type="EMBL" id="JAMQKC010000018">
    <property type="protein sequence ID" value="MDC3418057.1"/>
    <property type="molecule type" value="Genomic_DNA"/>
</dbReference>
<evidence type="ECO:0000256" key="1">
    <source>
        <dbReference type="ARBA" id="ARBA00004141"/>
    </source>
</evidence>
<evidence type="ECO:0000313" key="8">
    <source>
        <dbReference type="Proteomes" id="UP001145069"/>
    </source>
</evidence>
<feature type="transmembrane region" description="Helical" evidence="6">
    <location>
        <begin position="235"/>
        <end position="258"/>
    </location>
</feature>
<keyword evidence="4 6" id="KW-1133">Transmembrane helix</keyword>
<feature type="transmembrane region" description="Helical" evidence="6">
    <location>
        <begin position="62"/>
        <end position="83"/>
    </location>
</feature>
<dbReference type="PANTHER" id="PTHR34857:SF2">
    <property type="entry name" value="SLL0384 PROTEIN"/>
    <property type="match status" value="1"/>
</dbReference>
<evidence type="ECO:0000313" key="7">
    <source>
        <dbReference type="EMBL" id="MDC3418057.1"/>
    </source>
</evidence>
<feature type="transmembrane region" description="Helical" evidence="6">
    <location>
        <begin position="39"/>
        <end position="55"/>
    </location>
</feature>
<keyword evidence="5 6" id="KW-0472">Membrane</keyword>
<organism evidence="7 8">
    <name type="scientific">Aquibacillus salsiterrae</name>
    <dbReference type="NCBI Taxonomy" id="2950439"/>
    <lineage>
        <taxon>Bacteria</taxon>
        <taxon>Bacillati</taxon>
        <taxon>Bacillota</taxon>
        <taxon>Bacilli</taxon>
        <taxon>Bacillales</taxon>
        <taxon>Bacillaceae</taxon>
        <taxon>Aquibacillus</taxon>
    </lineage>
</organism>
<name>A0A9X4AFI6_9BACI</name>
<dbReference type="CDD" id="cd16914">
    <property type="entry name" value="EcfT"/>
    <property type="match status" value="1"/>
</dbReference>
<evidence type="ECO:0000256" key="4">
    <source>
        <dbReference type="ARBA" id="ARBA00022989"/>
    </source>
</evidence>
<accession>A0A9X4AFI6</accession>
<dbReference type="Pfam" id="PF02361">
    <property type="entry name" value="CbiQ"/>
    <property type="match status" value="1"/>
</dbReference>
<dbReference type="InterPro" id="IPR003339">
    <property type="entry name" value="ABC/ECF_trnsptr_transmembrane"/>
</dbReference>
<keyword evidence="8" id="KW-1185">Reference proteome</keyword>
<dbReference type="AlphaFoldDB" id="A0A9X4AFI6"/>
<evidence type="ECO:0000256" key="6">
    <source>
        <dbReference type="SAM" id="Phobius"/>
    </source>
</evidence>
<comment type="subcellular location">
    <subcellularLocation>
        <location evidence="1">Membrane</location>
        <topology evidence="1">Multi-pass membrane protein</topology>
    </subcellularLocation>
</comment>
<dbReference type="PANTHER" id="PTHR34857">
    <property type="entry name" value="SLL0384 PROTEIN"/>
    <property type="match status" value="1"/>
</dbReference>
<reference evidence="7" key="1">
    <citation type="submission" date="2022-06" db="EMBL/GenBank/DDBJ databases">
        <title>Aquibacillus sp. a new bacterium isolated from soil saline samples.</title>
        <authorList>
            <person name="Galisteo C."/>
            <person name="De La Haba R."/>
            <person name="Sanchez-Porro C."/>
            <person name="Ventosa A."/>
        </authorList>
    </citation>
    <scope>NUCLEOTIDE SEQUENCE</scope>
    <source>
        <strain evidence="7">3ASR75-54</strain>
    </source>
</reference>
<evidence type="ECO:0000256" key="5">
    <source>
        <dbReference type="ARBA" id="ARBA00023136"/>
    </source>
</evidence>
<dbReference type="InterPro" id="IPR051611">
    <property type="entry name" value="ECF_transporter_component"/>
</dbReference>